<dbReference type="Proteomes" id="UP000319148">
    <property type="component" value="Unassembled WGS sequence"/>
</dbReference>
<feature type="domain" description="UspA" evidence="5">
    <location>
        <begin position="164"/>
        <end position="288"/>
    </location>
</feature>
<comment type="subcellular location">
    <subcellularLocation>
        <location evidence="1">Cytoplasm</location>
    </subcellularLocation>
</comment>
<keyword evidence="7" id="KW-1185">Reference proteome</keyword>
<evidence type="ECO:0000256" key="4">
    <source>
        <dbReference type="ARBA" id="ARBA00037131"/>
    </source>
</evidence>
<comment type="function">
    <text evidence="4">Required for resistance to DNA-damaging agents.</text>
</comment>
<evidence type="ECO:0000259" key="5">
    <source>
        <dbReference type="Pfam" id="PF00582"/>
    </source>
</evidence>
<dbReference type="PANTHER" id="PTHR47892:SF1">
    <property type="entry name" value="UNIVERSAL STRESS PROTEIN E"/>
    <property type="match status" value="1"/>
</dbReference>
<name>A0A501PQK5_9PROT</name>
<keyword evidence="3" id="KW-0963">Cytoplasm</keyword>
<dbReference type="GO" id="GO:0005737">
    <property type="term" value="C:cytoplasm"/>
    <property type="evidence" value="ECO:0007669"/>
    <property type="project" value="UniProtKB-SubCell"/>
</dbReference>
<dbReference type="EMBL" id="VFIY01000004">
    <property type="protein sequence ID" value="TPD62810.1"/>
    <property type="molecule type" value="Genomic_DNA"/>
</dbReference>
<evidence type="ECO:0000256" key="2">
    <source>
        <dbReference type="ARBA" id="ARBA00008791"/>
    </source>
</evidence>
<accession>A0A501PQK5</accession>
<dbReference type="SUPFAM" id="SSF52402">
    <property type="entry name" value="Adenine nucleotide alpha hydrolases-like"/>
    <property type="match status" value="2"/>
</dbReference>
<protein>
    <recommendedName>
        <fullName evidence="5">UspA domain-containing protein</fullName>
    </recommendedName>
</protein>
<dbReference type="AlphaFoldDB" id="A0A501PQK5"/>
<gene>
    <name evidence="6" type="ORF">FIV46_01655</name>
</gene>
<organism evidence="6 7">
    <name type="scientific">Emcibacter nanhaiensis</name>
    <dbReference type="NCBI Taxonomy" id="1505037"/>
    <lineage>
        <taxon>Bacteria</taxon>
        <taxon>Pseudomonadati</taxon>
        <taxon>Pseudomonadota</taxon>
        <taxon>Alphaproteobacteria</taxon>
        <taxon>Emcibacterales</taxon>
        <taxon>Emcibacteraceae</taxon>
        <taxon>Emcibacter</taxon>
    </lineage>
</organism>
<dbReference type="PANTHER" id="PTHR47892">
    <property type="entry name" value="UNIVERSAL STRESS PROTEIN E"/>
    <property type="match status" value="1"/>
</dbReference>
<evidence type="ECO:0000256" key="3">
    <source>
        <dbReference type="ARBA" id="ARBA00022490"/>
    </source>
</evidence>
<dbReference type="InterPro" id="IPR006016">
    <property type="entry name" value="UspA"/>
</dbReference>
<evidence type="ECO:0000313" key="7">
    <source>
        <dbReference type="Proteomes" id="UP000319148"/>
    </source>
</evidence>
<comment type="caution">
    <text evidence="6">The sequence shown here is derived from an EMBL/GenBank/DDBJ whole genome shotgun (WGS) entry which is preliminary data.</text>
</comment>
<dbReference type="Gene3D" id="3.40.50.12370">
    <property type="match status" value="1"/>
</dbReference>
<sequence length="290" mass="32353">MKKILAIAEQLPDTPSLALDKALQFAERGNAEVHILSLVYDETFDHPELITPEEAEALQQKLMGQAQTRLEKLIAGKKNVTGEVNWGKNLADAVEYSCEKEPRDLIIKTGHRSESLLHRPSDFHLLNLPSTPVMIVSAESWRSKPVVLTTIDFSSDDADQMALNDKVLTHAKECAELLDADLHCCYVVTYSAALADLDMINKDEIFRRFKEKQLGKLEEFVGSYGIPPENLHVKAGKIEKVVPSIANRLKAELVVLGTHRRKGLARMVLGNSSEKILKILRTDILAIKPD</sequence>
<dbReference type="OrthoDB" id="5564966at2"/>
<evidence type="ECO:0000256" key="1">
    <source>
        <dbReference type="ARBA" id="ARBA00004496"/>
    </source>
</evidence>
<comment type="similarity">
    <text evidence="2">Belongs to the universal stress protein A family.</text>
</comment>
<dbReference type="RefSeq" id="WP_139938060.1">
    <property type="nucleotide sequence ID" value="NZ_JBHSYP010000022.1"/>
</dbReference>
<reference evidence="7" key="1">
    <citation type="submission" date="2019-06" db="EMBL/GenBank/DDBJ databases">
        <title>The complete genome of Emcibacter congregatus ZYLT.</title>
        <authorList>
            <person name="Zhao Z."/>
        </authorList>
    </citation>
    <scope>NUCLEOTIDE SEQUENCE [LARGE SCALE GENOMIC DNA]</scope>
    <source>
        <strain evidence="7">MCCC 1A06723</strain>
    </source>
</reference>
<dbReference type="Pfam" id="PF00582">
    <property type="entry name" value="Usp"/>
    <property type="match status" value="1"/>
</dbReference>
<evidence type="ECO:0000313" key="6">
    <source>
        <dbReference type="EMBL" id="TPD62810.1"/>
    </source>
</evidence>
<proteinExistence type="inferred from homology"/>